<comment type="caution">
    <text evidence="6">The sequence shown here is derived from an EMBL/GenBank/DDBJ whole genome shotgun (WGS) entry which is preliminary data.</text>
</comment>
<dbReference type="InterPro" id="IPR000943">
    <property type="entry name" value="RNA_pol_sigma70"/>
</dbReference>
<keyword evidence="7" id="KW-1185">Reference proteome</keyword>
<dbReference type="EMBL" id="BJVJ01000003">
    <property type="protein sequence ID" value="GEL21510.1"/>
    <property type="molecule type" value="Genomic_DNA"/>
</dbReference>
<evidence type="ECO:0000259" key="5">
    <source>
        <dbReference type="PROSITE" id="PS00715"/>
    </source>
</evidence>
<dbReference type="RefSeq" id="WP_147102253.1">
    <property type="nucleotide sequence ID" value="NZ_BJVJ01000003.1"/>
</dbReference>
<dbReference type="InterPro" id="IPR007624">
    <property type="entry name" value="RNA_pol_sigma70_r3"/>
</dbReference>
<feature type="domain" description="RNA polymerase sigma-70" evidence="5">
    <location>
        <begin position="46"/>
        <end position="59"/>
    </location>
</feature>
<dbReference type="PANTHER" id="PTHR30385:SF4">
    <property type="entry name" value="RNA POLYMERASE SIGMA-E FACTOR"/>
    <property type="match status" value="1"/>
</dbReference>
<dbReference type="Proteomes" id="UP000321685">
    <property type="component" value="Unassembled WGS sequence"/>
</dbReference>
<dbReference type="Gene3D" id="1.10.10.10">
    <property type="entry name" value="Winged helix-like DNA-binding domain superfamily/Winged helix DNA-binding domain"/>
    <property type="match status" value="2"/>
</dbReference>
<evidence type="ECO:0000256" key="3">
    <source>
        <dbReference type="ARBA" id="ARBA00023125"/>
    </source>
</evidence>
<name>A0A511D9M7_9PSEU</name>
<dbReference type="InterPro" id="IPR007627">
    <property type="entry name" value="RNA_pol_sigma70_r2"/>
</dbReference>
<reference evidence="6 7" key="1">
    <citation type="submission" date="2019-07" db="EMBL/GenBank/DDBJ databases">
        <title>Whole genome shotgun sequence of Pseudonocardia sulfidoxydans NBRC 16205.</title>
        <authorList>
            <person name="Hosoyama A."/>
            <person name="Uohara A."/>
            <person name="Ohji S."/>
            <person name="Ichikawa N."/>
        </authorList>
    </citation>
    <scope>NUCLEOTIDE SEQUENCE [LARGE SCALE GENOMIC DNA]</scope>
    <source>
        <strain evidence="6 7">NBRC 16205</strain>
    </source>
</reference>
<protein>
    <submittedName>
        <fullName evidence="6">RNA polymerase sigma factor</fullName>
    </submittedName>
</protein>
<proteinExistence type="predicted"/>
<accession>A0A511D9M7</accession>
<dbReference type="InterPro" id="IPR007630">
    <property type="entry name" value="RNA_pol_sigma70_r4"/>
</dbReference>
<dbReference type="Pfam" id="PF04542">
    <property type="entry name" value="Sigma70_r2"/>
    <property type="match status" value="1"/>
</dbReference>
<evidence type="ECO:0000256" key="2">
    <source>
        <dbReference type="ARBA" id="ARBA00023082"/>
    </source>
</evidence>
<dbReference type="InterPro" id="IPR036388">
    <property type="entry name" value="WH-like_DNA-bd_sf"/>
</dbReference>
<dbReference type="CDD" id="cd06171">
    <property type="entry name" value="Sigma70_r4"/>
    <property type="match status" value="1"/>
</dbReference>
<dbReference type="GO" id="GO:0016987">
    <property type="term" value="F:sigma factor activity"/>
    <property type="evidence" value="ECO:0007669"/>
    <property type="project" value="UniProtKB-KW"/>
</dbReference>
<dbReference type="SUPFAM" id="SSF88946">
    <property type="entry name" value="Sigma2 domain of RNA polymerase sigma factors"/>
    <property type="match status" value="1"/>
</dbReference>
<organism evidence="6 7">
    <name type="scientific">Pseudonocardia sulfidoxydans NBRC 16205</name>
    <dbReference type="NCBI Taxonomy" id="1223511"/>
    <lineage>
        <taxon>Bacteria</taxon>
        <taxon>Bacillati</taxon>
        <taxon>Actinomycetota</taxon>
        <taxon>Actinomycetes</taxon>
        <taxon>Pseudonocardiales</taxon>
        <taxon>Pseudonocardiaceae</taxon>
        <taxon>Pseudonocardia</taxon>
    </lineage>
</organism>
<dbReference type="Gene3D" id="1.10.1740.10">
    <property type="match status" value="1"/>
</dbReference>
<evidence type="ECO:0000256" key="4">
    <source>
        <dbReference type="ARBA" id="ARBA00023163"/>
    </source>
</evidence>
<keyword evidence="2" id="KW-0731">Sigma factor</keyword>
<dbReference type="Pfam" id="PF04545">
    <property type="entry name" value="Sigma70_r4"/>
    <property type="match status" value="1"/>
</dbReference>
<evidence type="ECO:0000256" key="1">
    <source>
        <dbReference type="ARBA" id="ARBA00023015"/>
    </source>
</evidence>
<dbReference type="GO" id="GO:0006352">
    <property type="term" value="P:DNA-templated transcription initiation"/>
    <property type="evidence" value="ECO:0007669"/>
    <property type="project" value="InterPro"/>
</dbReference>
<keyword evidence="3" id="KW-0238">DNA-binding</keyword>
<dbReference type="AlphaFoldDB" id="A0A511D9M7"/>
<dbReference type="GO" id="GO:0003677">
    <property type="term" value="F:DNA binding"/>
    <property type="evidence" value="ECO:0007669"/>
    <property type="project" value="UniProtKB-KW"/>
</dbReference>
<dbReference type="OrthoDB" id="9804285at2"/>
<dbReference type="InterPro" id="IPR013325">
    <property type="entry name" value="RNA_pol_sigma_r2"/>
</dbReference>
<dbReference type="SUPFAM" id="SSF88659">
    <property type="entry name" value="Sigma3 and sigma4 domains of RNA polymerase sigma factors"/>
    <property type="match status" value="2"/>
</dbReference>
<dbReference type="InterPro" id="IPR013324">
    <property type="entry name" value="RNA_pol_sigma_r3/r4-like"/>
</dbReference>
<sequence length="242" mass="26584">MNRMVALDTDDPRRRELRDQIVVSLLPLVRHLAQRHAAGHPAGVEELVQVGSIGLLGAVDRWDPERAAGDLLGYLVPCIRGEMLRYFRDRTWATRVPRRLKDLSVAINKATGPLSQQLGRSPRPSELAAHLGVDVGEVVEALTAKAGHHADTLDPVDPDAGTGVGQRLGGIDAELDHVENRHALRPLLDALPERERTILVLRFFKDMTQTQIAEEVGISQMHVSRLLARTLATLRTGLSDNG</sequence>
<keyword evidence="4" id="KW-0804">Transcription</keyword>
<dbReference type="NCBIfam" id="TIGR02937">
    <property type="entry name" value="sigma70-ECF"/>
    <property type="match status" value="1"/>
</dbReference>
<dbReference type="InterPro" id="IPR014284">
    <property type="entry name" value="RNA_pol_sigma-70_dom"/>
</dbReference>
<gene>
    <name evidence="6" type="primary">sigB</name>
    <name evidence="6" type="ORF">PSU4_04640</name>
</gene>
<keyword evidence="1" id="KW-0805">Transcription regulation</keyword>
<evidence type="ECO:0000313" key="6">
    <source>
        <dbReference type="EMBL" id="GEL21510.1"/>
    </source>
</evidence>
<dbReference type="PROSITE" id="PS00715">
    <property type="entry name" value="SIGMA70_1"/>
    <property type="match status" value="1"/>
</dbReference>
<evidence type="ECO:0000313" key="7">
    <source>
        <dbReference type="Proteomes" id="UP000321685"/>
    </source>
</evidence>
<dbReference type="PANTHER" id="PTHR30385">
    <property type="entry name" value="SIGMA FACTOR F FLAGELLAR"/>
    <property type="match status" value="1"/>
</dbReference>
<dbReference type="Pfam" id="PF04539">
    <property type="entry name" value="Sigma70_r3"/>
    <property type="match status" value="1"/>
</dbReference>
<dbReference type="PRINTS" id="PR00046">
    <property type="entry name" value="SIGMA70FCT"/>
</dbReference>